<dbReference type="RefSeq" id="XP_011634615.1">
    <property type="nucleotide sequence ID" value="XM_011636313.1"/>
</dbReference>
<protein>
    <submittedName>
        <fullName evidence="2 3">Uncharacterized protein LOC105425506</fullName>
    </submittedName>
</protein>
<keyword evidence="1" id="KW-1185">Reference proteome</keyword>
<dbReference type="GeneID" id="105425506"/>
<evidence type="ECO:0000313" key="1">
    <source>
        <dbReference type="Proteomes" id="UP000504615"/>
    </source>
</evidence>
<reference evidence="2 3" key="1">
    <citation type="submission" date="2025-04" db="UniProtKB">
        <authorList>
            <consortium name="RefSeq"/>
        </authorList>
    </citation>
    <scope>IDENTIFICATION</scope>
</reference>
<accession>A0A6I9W7I7</accession>
<dbReference type="AlphaFoldDB" id="A0A6I9W7I7"/>
<dbReference type="OrthoDB" id="7574882at2759"/>
<evidence type="ECO:0000313" key="4">
    <source>
        <dbReference type="RefSeq" id="XP_011634615.1"/>
    </source>
</evidence>
<dbReference type="RefSeq" id="XP_011634614.1">
    <property type="nucleotide sequence ID" value="XM_011636312.1"/>
</dbReference>
<gene>
    <name evidence="2 3 4 5" type="primary">LOC105425506</name>
</gene>
<dbReference type="RefSeq" id="XP_011634616.1">
    <property type="nucleotide sequence ID" value="XM_011636314.2"/>
</dbReference>
<proteinExistence type="predicted"/>
<dbReference type="Proteomes" id="UP000504615">
    <property type="component" value="Unplaced"/>
</dbReference>
<dbReference type="KEGG" id="pbar:105425506"/>
<organism evidence="1 4">
    <name type="scientific">Pogonomyrmex barbatus</name>
    <name type="common">red harvester ant</name>
    <dbReference type="NCBI Taxonomy" id="144034"/>
    <lineage>
        <taxon>Eukaryota</taxon>
        <taxon>Metazoa</taxon>
        <taxon>Ecdysozoa</taxon>
        <taxon>Arthropoda</taxon>
        <taxon>Hexapoda</taxon>
        <taxon>Insecta</taxon>
        <taxon>Pterygota</taxon>
        <taxon>Neoptera</taxon>
        <taxon>Endopterygota</taxon>
        <taxon>Hymenoptera</taxon>
        <taxon>Apocrita</taxon>
        <taxon>Aculeata</taxon>
        <taxon>Formicoidea</taxon>
        <taxon>Formicidae</taxon>
        <taxon>Myrmicinae</taxon>
        <taxon>Pogonomyrmex</taxon>
    </lineage>
</organism>
<dbReference type="RefSeq" id="XP_011634613.1">
    <property type="nucleotide sequence ID" value="XM_011636311.1"/>
</dbReference>
<sequence length="142" mass="16843">MLAGTHNNKNKNTKDHEECENHKNCEDYFVTDSVHERFRRTYVRCDDCKQNILGNETAIRKHFNDSHPSDKHCHYCKGKVFIYRKVTTMDDEESSESFVYHKCKHNEPLEENTSDKPIRNTQQIISFLTSINLLLYTIHCVF</sequence>
<name>A0A6I9W7I7_9HYME</name>
<evidence type="ECO:0000313" key="3">
    <source>
        <dbReference type="RefSeq" id="XP_011634614.1"/>
    </source>
</evidence>
<evidence type="ECO:0000313" key="2">
    <source>
        <dbReference type="RefSeq" id="XP_011634613.1"/>
    </source>
</evidence>
<evidence type="ECO:0000313" key="5">
    <source>
        <dbReference type="RefSeq" id="XP_011634616.1"/>
    </source>
</evidence>